<protein>
    <submittedName>
        <fullName evidence="6">Helix-turn-helix domain-containing protein</fullName>
    </submittedName>
</protein>
<evidence type="ECO:0000259" key="5">
    <source>
        <dbReference type="PROSITE" id="PS50983"/>
    </source>
</evidence>
<dbReference type="InterPro" id="IPR009057">
    <property type="entry name" value="Homeodomain-like_sf"/>
</dbReference>
<sequence>MDKVVPEWVESRFPLYAVSSIHSLYCTSNLSEHKIVDELTVLVAIAAGKGTLCIDDQAYKLEEGSIILLPAHSDAVLVAELPHPLHAYKLAIRGIKQNSGSAAVAMMRNSEIASNTAVHIYEDEPGIVADLEELYTHRLPVSEIRHVQNQIIFHQLIHRLLERQNAGLENDEQPSMERSIVYLEHHFTEKIKREQLAKAAGVSTSHFSVLFKQHTGFSPSEYLSRLRVHRAKELLINGSSTLREIALKVGYKDEFYLSRRFKQHTGISPSDFTKGGVQQVAVLLAPYASHLLLLGLAPTVTITETSEYVHTVELHPQMMNFIDIRSSAEQMKTVLISHHVELIIAATEHLREYGLNAEQLRVVAPVVEIAWMEMGWKEHFRLIARAVQRSERAEQWLAEFEQEEQLAREQIKNGSAGEEIISIFVIKPEGVFVYGARNVGYVFYRSLDLRPPALIEAEIRKHGDQFHSIPVELSELELYAGSGSRILVIVYPDEKGNTVHSERIFESSYWSSLPAVKQKRVDVLNVDDWVPYNPVSVRLQLQRAVDLLTSYQ</sequence>
<gene>
    <name evidence="6" type="ORF">EI981_16355</name>
</gene>
<dbReference type="PANTHER" id="PTHR43280">
    <property type="entry name" value="ARAC-FAMILY TRANSCRIPTIONAL REGULATOR"/>
    <property type="match status" value="1"/>
</dbReference>
<evidence type="ECO:0000313" key="6">
    <source>
        <dbReference type="EMBL" id="AZS15852.1"/>
    </source>
</evidence>
<dbReference type="Gene3D" id="3.40.50.1980">
    <property type="entry name" value="Nitrogenase molybdenum iron protein domain"/>
    <property type="match status" value="1"/>
</dbReference>
<keyword evidence="2" id="KW-0238">DNA-binding</keyword>
<dbReference type="Pfam" id="PF01497">
    <property type="entry name" value="Peripla_BP_2"/>
    <property type="match status" value="1"/>
</dbReference>
<dbReference type="PROSITE" id="PS50983">
    <property type="entry name" value="FE_B12_PBP"/>
    <property type="match status" value="1"/>
</dbReference>
<dbReference type="Gene3D" id="1.10.10.60">
    <property type="entry name" value="Homeodomain-like"/>
    <property type="match status" value="2"/>
</dbReference>
<dbReference type="Proteomes" id="UP000270678">
    <property type="component" value="Chromosome"/>
</dbReference>
<evidence type="ECO:0000313" key="7">
    <source>
        <dbReference type="Proteomes" id="UP000270678"/>
    </source>
</evidence>
<dbReference type="EMBL" id="CP034346">
    <property type="protein sequence ID" value="AZS15852.1"/>
    <property type="molecule type" value="Genomic_DNA"/>
</dbReference>
<dbReference type="SUPFAM" id="SSF46689">
    <property type="entry name" value="Homeodomain-like"/>
    <property type="match status" value="2"/>
</dbReference>
<dbReference type="PROSITE" id="PS01124">
    <property type="entry name" value="HTH_ARAC_FAMILY_2"/>
    <property type="match status" value="1"/>
</dbReference>
<accession>A0A3Q9IDT7</accession>
<dbReference type="SMART" id="SM00342">
    <property type="entry name" value="HTH_ARAC"/>
    <property type="match status" value="1"/>
</dbReference>
<dbReference type="Pfam" id="PF12833">
    <property type="entry name" value="HTH_18"/>
    <property type="match status" value="1"/>
</dbReference>
<keyword evidence="7" id="KW-1185">Reference proteome</keyword>
<keyword evidence="1" id="KW-0805">Transcription regulation</keyword>
<dbReference type="SUPFAM" id="SSF51215">
    <property type="entry name" value="Regulatory protein AraC"/>
    <property type="match status" value="1"/>
</dbReference>
<organism evidence="6 7">
    <name type="scientific">Paenibacillus lutimineralis</name>
    <dbReference type="NCBI Taxonomy" id="2707005"/>
    <lineage>
        <taxon>Bacteria</taxon>
        <taxon>Bacillati</taxon>
        <taxon>Bacillota</taxon>
        <taxon>Bacilli</taxon>
        <taxon>Bacillales</taxon>
        <taxon>Paenibacillaceae</taxon>
        <taxon>Paenibacillus</taxon>
    </lineage>
</organism>
<evidence type="ECO:0000259" key="4">
    <source>
        <dbReference type="PROSITE" id="PS01124"/>
    </source>
</evidence>
<evidence type="ECO:0000256" key="1">
    <source>
        <dbReference type="ARBA" id="ARBA00023015"/>
    </source>
</evidence>
<dbReference type="OrthoDB" id="2660924at2"/>
<dbReference type="InterPro" id="IPR037923">
    <property type="entry name" value="HTH-like"/>
</dbReference>
<evidence type="ECO:0000256" key="2">
    <source>
        <dbReference type="ARBA" id="ARBA00023125"/>
    </source>
</evidence>
<dbReference type="InterPro" id="IPR018062">
    <property type="entry name" value="HTH_AraC-typ_CS"/>
</dbReference>
<dbReference type="PANTHER" id="PTHR43280:SF28">
    <property type="entry name" value="HTH-TYPE TRANSCRIPTIONAL ACTIVATOR RHAS"/>
    <property type="match status" value="1"/>
</dbReference>
<feature type="domain" description="Fe/B12 periplasmic-binding" evidence="5">
    <location>
        <begin position="279"/>
        <end position="552"/>
    </location>
</feature>
<dbReference type="AlphaFoldDB" id="A0A3Q9IDT7"/>
<evidence type="ECO:0000256" key="3">
    <source>
        <dbReference type="ARBA" id="ARBA00023163"/>
    </source>
</evidence>
<keyword evidence="3" id="KW-0804">Transcription</keyword>
<dbReference type="KEGG" id="plut:EI981_16355"/>
<reference evidence="7" key="1">
    <citation type="submission" date="2018-12" db="EMBL/GenBank/DDBJ databases">
        <title>Complete genome sequence of Paenibacillus sp. MBLB1234.</title>
        <authorList>
            <person name="Nam Y.-D."/>
            <person name="Kang J."/>
            <person name="Chung W.-H."/>
            <person name="Park Y.S."/>
        </authorList>
    </citation>
    <scope>NUCLEOTIDE SEQUENCE [LARGE SCALE GENOMIC DNA]</scope>
    <source>
        <strain evidence="7">MBLB1234</strain>
    </source>
</reference>
<proteinExistence type="predicted"/>
<dbReference type="InterPro" id="IPR018060">
    <property type="entry name" value="HTH_AraC"/>
</dbReference>
<dbReference type="PROSITE" id="PS00041">
    <property type="entry name" value="HTH_ARAC_FAMILY_1"/>
    <property type="match status" value="1"/>
</dbReference>
<dbReference type="GO" id="GO:0043565">
    <property type="term" value="F:sequence-specific DNA binding"/>
    <property type="evidence" value="ECO:0007669"/>
    <property type="project" value="InterPro"/>
</dbReference>
<feature type="domain" description="HTH araC/xylS-type" evidence="4">
    <location>
        <begin position="177"/>
        <end position="275"/>
    </location>
</feature>
<dbReference type="InterPro" id="IPR002491">
    <property type="entry name" value="ABC_transptr_periplasmic_BD"/>
</dbReference>
<dbReference type="SUPFAM" id="SSF53807">
    <property type="entry name" value="Helical backbone' metal receptor"/>
    <property type="match status" value="1"/>
</dbReference>
<name>A0A3Q9IDT7_9BACL</name>
<dbReference type="RefSeq" id="WP_126999898.1">
    <property type="nucleotide sequence ID" value="NZ_CP034346.1"/>
</dbReference>
<dbReference type="GO" id="GO:0003700">
    <property type="term" value="F:DNA-binding transcription factor activity"/>
    <property type="evidence" value="ECO:0007669"/>
    <property type="project" value="InterPro"/>
</dbReference>